<evidence type="ECO:0000313" key="3">
    <source>
        <dbReference type="EMBL" id="KAF5812978.1"/>
    </source>
</evidence>
<gene>
    <name evidence="3" type="ORF">HanXRQr2_Chr03g0092821</name>
</gene>
<keyword evidence="1" id="KW-0245">EGF-like domain</keyword>
<evidence type="ECO:0000313" key="4">
    <source>
        <dbReference type="Proteomes" id="UP000215914"/>
    </source>
</evidence>
<feature type="domain" description="Complement Clr-like EGF" evidence="2">
    <location>
        <begin position="89"/>
        <end position="107"/>
    </location>
</feature>
<organism evidence="3 4">
    <name type="scientific">Helianthus annuus</name>
    <name type="common">Common sunflower</name>
    <dbReference type="NCBI Taxonomy" id="4232"/>
    <lineage>
        <taxon>Eukaryota</taxon>
        <taxon>Viridiplantae</taxon>
        <taxon>Streptophyta</taxon>
        <taxon>Embryophyta</taxon>
        <taxon>Tracheophyta</taxon>
        <taxon>Spermatophyta</taxon>
        <taxon>Magnoliopsida</taxon>
        <taxon>eudicotyledons</taxon>
        <taxon>Gunneridae</taxon>
        <taxon>Pentapetalae</taxon>
        <taxon>asterids</taxon>
        <taxon>campanulids</taxon>
        <taxon>Asterales</taxon>
        <taxon>Asteraceae</taxon>
        <taxon>Asteroideae</taxon>
        <taxon>Heliantheae alliance</taxon>
        <taxon>Heliantheae</taxon>
        <taxon>Helianthus</taxon>
    </lineage>
</organism>
<dbReference type="Pfam" id="PF12662">
    <property type="entry name" value="cEGF"/>
    <property type="match status" value="1"/>
</dbReference>
<comment type="caution">
    <text evidence="3">The sequence shown here is derived from an EMBL/GenBank/DDBJ whole genome shotgun (WGS) entry which is preliminary data.</text>
</comment>
<dbReference type="EMBL" id="MNCJ02000318">
    <property type="protein sequence ID" value="KAF5812978.1"/>
    <property type="molecule type" value="Genomic_DNA"/>
</dbReference>
<protein>
    <submittedName>
        <fullName evidence="3">Complement Clr-like EGF domain-containing protein</fullName>
    </submittedName>
</protein>
<reference evidence="3" key="1">
    <citation type="journal article" date="2017" name="Nature">
        <title>The sunflower genome provides insights into oil metabolism, flowering and Asterid evolution.</title>
        <authorList>
            <person name="Badouin H."/>
            <person name="Gouzy J."/>
            <person name="Grassa C.J."/>
            <person name="Murat F."/>
            <person name="Staton S.E."/>
            <person name="Cottret L."/>
            <person name="Lelandais-Briere C."/>
            <person name="Owens G.L."/>
            <person name="Carrere S."/>
            <person name="Mayjonade B."/>
            <person name="Legrand L."/>
            <person name="Gill N."/>
            <person name="Kane N.C."/>
            <person name="Bowers J.E."/>
            <person name="Hubner S."/>
            <person name="Bellec A."/>
            <person name="Berard A."/>
            <person name="Berges H."/>
            <person name="Blanchet N."/>
            <person name="Boniface M.C."/>
            <person name="Brunel D."/>
            <person name="Catrice O."/>
            <person name="Chaidir N."/>
            <person name="Claudel C."/>
            <person name="Donnadieu C."/>
            <person name="Faraut T."/>
            <person name="Fievet G."/>
            <person name="Helmstetter N."/>
            <person name="King M."/>
            <person name="Knapp S.J."/>
            <person name="Lai Z."/>
            <person name="Le Paslier M.C."/>
            <person name="Lippi Y."/>
            <person name="Lorenzon L."/>
            <person name="Mandel J.R."/>
            <person name="Marage G."/>
            <person name="Marchand G."/>
            <person name="Marquand E."/>
            <person name="Bret-Mestries E."/>
            <person name="Morien E."/>
            <person name="Nambeesan S."/>
            <person name="Nguyen T."/>
            <person name="Pegot-Espagnet P."/>
            <person name="Pouilly N."/>
            <person name="Raftis F."/>
            <person name="Sallet E."/>
            <person name="Schiex T."/>
            <person name="Thomas J."/>
            <person name="Vandecasteele C."/>
            <person name="Vares D."/>
            <person name="Vear F."/>
            <person name="Vautrin S."/>
            <person name="Crespi M."/>
            <person name="Mangin B."/>
            <person name="Burke J.M."/>
            <person name="Salse J."/>
            <person name="Munos S."/>
            <person name="Vincourt P."/>
            <person name="Rieseberg L.H."/>
            <person name="Langlade N.B."/>
        </authorList>
    </citation>
    <scope>NUCLEOTIDE SEQUENCE</scope>
    <source>
        <tissue evidence="3">Leaves</tissue>
    </source>
</reference>
<dbReference type="AlphaFoldDB" id="A0A9K3NVH1"/>
<keyword evidence="4" id="KW-1185">Reference proteome</keyword>
<reference evidence="3" key="2">
    <citation type="submission" date="2020-06" db="EMBL/GenBank/DDBJ databases">
        <title>Helianthus annuus Genome sequencing and assembly Release 2.</title>
        <authorList>
            <person name="Gouzy J."/>
            <person name="Langlade N."/>
            <person name="Munos S."/>
        </authorList>
    </citation>
    <scope>NUCLEOTIDE SEQUENCE</scope>
    <source>
        <tissue evidence="3">Leaves</tissue>
    </source>
</reference>
<evidence type="ECO:0000256" key="1">
    <source>
        <dbReference type="ARBA" id="ARBA00022536"/>
    </source>
</evidence>
<name>A0A9K3NVH1_HELAN</name>
<evidence type="ECO:0000259" key="2">
    <source>
        <dbReference type="Pfam" id="PF12662"/>
    </source>
</evidence>
<sequence length="161" mass="18165">MFKWRYNLRQTNGGCWVDSEYGINACKDTCRGRVCECPSVNGVQYQGDGYTFCKLVGPGRCTGNNGGCWSDIRDGTRFSACSVNNVTGCSCPQGFRGDGHTCNDINECQERLAFQCNEFTCNVTTRYLYTKPHIRRRMRCHINILNSKVLSGNKNLANFHM</sequence>
<dbReference type="Gramene" id="mRNA:HanXRQr2_Chr03g0092821">
    <property type="protein sequence ID" value="mRNA:HanXRQr2_Chr03g0092821"/>
    <property type="gene ID" value="HanXRQr2_Chr03g0092821"/>
</dbReference>
<accession>A0A9K3NVH1</accession>
<proteinExistence type="predicted"/>
<dbReference type="InterPro" id="IPR026823">
    <property type="entry name" value="cEGF"/>
</dbReference>
<dbReference type="Proteomes" id="UP000215914">
    <property type="component" value="Unassembled WGS sequence"/>
</dbReference>